<sequence>MRRGLEKREMASELRAGSSPRREAATQTASVPACQTTPRARSPVPSPRWAVIPSAEAAIGDETTAPRLPQSLGHVVDPLHPCVRMAPHGAPALALWPALIGPWRRRRPSSGVPNR</sequence>
<feature type="compositionally biased region" description="Polar residues" evidence="1">
    <location>
        <begin position="25"/>
        <end position="39"/>
    </location>
</feature>
<proteinExistence type="predicted"/>
<dbReference type="Proteomes" id="UP000244336">
    <property type="component" value="Chromosome 4"/>
</dbReference>
<dbReference type="AlphaFoldDB" id="A0A2T7E2E5"/>
<dbReference type="EMBL" id="CM009752">
    <property type="protein sequence ID" value="PUZ61994.1"/>
    <property type="molecule type" value="Genomic_DNA"/>
</dbReference>
<dbReference type="Gramene" id="PUZ61994">
    <property type="protein sequence ID" value="PUZ61994"/>
    <property type="gene ID" value="GQ55_4G322900"/>
</dbReference>
<keyword evidence="3" id="KW-1185">Reference proteome</keyword>
<evidence type="ECO:0000313" key="2">
    <source>
        <dbReference type="EMBL" id="PUZ61994.1"/>
    </source>
</evidence>
<evidence type="ECO:0000256" key="1">
    <source>
        <dbReference type="SAM" id="MobiDB-lite"/>
    </source>
</evidence>
<organism evidence="2 3">
    <name type="scientific">Panicum hallii var. hallii</name>
    <dbReference type="NCBI Taxonomy" id="1504633"/>
    <lineage>
        <taxon>Eukaryota</taxon>
        <taxon>Viridiplantae</taxon>
        <taxon>Streptophyta</taxon>
        <taxon>Embryophyta</taxon>
        <taxon>Tracheophyta</taxon>
        <taxon>Spermatophyta</taxon>
        <taxon>Magnoliopsida</taxon>
        <taxon>Liliopsida</taxon>
        <taxon>Poales</taxon>
        <taxon>Poaceae</taxon>
        <taxon>PACMAD clade</taxon>
        <taxon>Panicoideae</taxon>
        <taxon>Panicodae</taxon>
        <taxon>Paniceae</taxon>
        <taxon>Panicinae</taxon>
        <taxon>Panicum</taxon>
        <taxon>Panicum sect. Panicum</taxon>
    </lineage>
</organism>
<reference evidence="2 3" key="1">
    <citation type="submission" date="2018-04" db="EMBL/GenBank/DDBJ databases">
        <title>WGS assembly of Panicum hallii var. hallii HAL2.</title>
        <authorList>
            <person name="Lovell J."/>
            <person name="Jenkins J."/>
            <person name="Lowry D."/>
            <person name="Mamidi S."/>
            <person name="Sreedasyam A."/>
            <person name="Weng X."/>
            <person name="Barry K."/>
            <person name="Bonette J."/>
            <person name="Campitelli B."/>
            <person name="Daum C."/>
            <person name="Gordon S."/>
            <person name="Gould B."/>
            <person name="Lipzen A."/>
            <person name="MacQueen A."/>
            <person name="Palacio-Mejia J."/>
            <person name="Plott C."/>
            <person name="Shakirov E."/>
            <person name="Shu S."/>
            <person name="Yoshinaga Y."/>
            <person name="Zane M."/>
            <person name="Rokhsar D."/>
            <person name="Grimwood J."/>
            <person name="Schmutz J."/>
            <person name="Juenger T."/>
        </authorList>
    </citation>
    <scope>NUCLEOTIDE SEQUENCE [LARGE SCALE GENOMIC DNA]</scope>
    <source>
        <strain evidence="3">cv. HAL2</strain>
    </source>
</reference>
<feature type="region of interest" description="Disordered" evidence="1">
    <location>
        <begin position="1"/>
        <end position="47"/>
    </location>
</feature>
<feature type="compositionally biased region" description="Basic and acidic residues" evidence="1">
    <location>
        <begin position="1"/>
        <end position="12"/>
    </location>
</feature>
<evidence type="ECO:0000313" key="3">
    <source>
        <dbReference type="Proteomes" id="UP000244336"/>
    </source>
</evidence>
<name>A0A2T7E2E5_9POAL</name>
<accession>A0A2T7E2E5</accession>
<protein>
    <submittedName>
        <fullName evidence="2">Uncharacterized protein</fullName>
    </submittedName>
</protein>
<gene>
    <name evidence="2" type="ORF">GQ55_4G322900</name>
</gene>